<feature type="region of interest" description="Disordered" evidence="1">
    <location>
        <begin position="419"/>
        <end position="521"/>
    </location>
</feature>
<keyword evidence="4" id="KW-1185">Reference proteome</keyword>
<evidence type="ECO:0000256" key="2">
    <source>
        <dbReference type="SAM" id="Phobius"/>
    </source>
</evidence>
<feature type="compositionally biased region" description="Pro residues" evidence="1">
    <location>
        <begin position="467"/>
        <end position="476"/>
    </location>
</feature>
<gene>
    <name evidence="3" type="ORF">RRG08_060851</name>
</gene>
<feature type="region of interest" description="Disordered" evidence="1">
    <location>
        <begin position="547"/>
        <end position="575"/>
    </location>
</feature>
<feature type="compositionally biased region" description="Low complexity" evidence="1">
    <location>
        <begin position="486"/>
        <end position="497"/>
    </location>
</feature>
<dbReference type="Proteomes" id="UP001283361">
    <property type="component" value="Unassembled WGS sequence"/>
</dbReference>
<feature type="transmembrane region" description="Helical" evidence="2">
    <location>
        <begin position="222"/>
        <end position="244"/>
    </location>
</feature>
<evidence type="ECO:0000256" key="1">
    <source>
        <dbReference type="SAM" id="MobiDB-lite"/>
    </source>
</evidence>
<dbReference type="Gene3D" id="1.20.140.150">
    <property type="match status" value="1"/>
</dbReference>
<feature type="compositionally biased region" description="Basic and acidic residues" evidence="1">
    <location>
        <begin position="1"/>
        <end position="24"/>
    </location>
</feature>
<feature type="transmembrane region" description="Helical" evidence="2">
    <location>
        <begin position="303"/>
        <end position="323"/>
    </location>
</feature>
<keyword evidence="2" id="KW-0812">Transmembrane</keyword>
<feature type="compositionally biased region" description="Basic and acidic residues" evidence="1">
    <location>
        <begin position="549"/>
        <end position="559"/>
    </location>
</feature>
<keyword evidence="2" id="KW-0472">Membrane</keyword>
<accession>A0AAE0ZFI7</accession>
<organism evidence="3 4">
    <name type="scientific">Elysia crispata</name>
    <name type="common">lettuce slug</name>
    <dbReference type="NCBI Taxonomy" id="231223"/>
    <lineage>
        <taxon>Eukaryota</taxon>
        <taxon>Metazoa</taxon>
        <taxon>Spiralia</taxon>
        <taxon>Lophotrochozoa</taxon>
        <taxon>Mollusca</taxon>
        <taxon>Gastropoda</taxon>
        <taxon>Heterobranchia</taxon>
        <taxon>Euthyneura</taxon>
        <taxon>Panpulmonata</taxon>
        <taxon>Sacoglossa</taxon>
        <taxon>Placobranchoidea</taxon>
        <taxon>Plakobranchidae</taxon>
        <taxon>Elysia</taxon>
    </lineage>
</organism>
<sequence>MRLHPLAERANEDGVQETGREDPISNHTPIDLEGPPKDLLHPNSQDLVQVKSISIELAEISLPQLCLLPSVRPGKAERVVAPLAALLALPGLALAAGMSVHSDIIRWREENFSLFYTGRDFFLKFGFQYLMYSDGFISSDLTTFKTNQLYQLLLNSFIKLGSKCFTATHDQLKAWVRYTLFIGGHKETGAYGLWKKCATNETSQTVYCTQTHLAQGPGFLEASRILACIGLVFVVGSMFGYIFADKVSSPQNWKEKVKTRLQEICSISAGIMGVHSSSIHLSYSEDHYTKNLGTDDVNVGEMVIMMLVVSAVTVVNSIVLWAARPPPLPPAKTTTSKPVNKDKVDAKVNVAESKKRWLSSSAVPTPVEQKTTMDLVPTQKTHGPSGAQDTEAGEVEVKKSWTRSIVAPTQVILAIKRLKKGEKRHSEDKSKSTIVVEEEKSLPHEDPNNKLKGIFTVSVDNSKKYSPAPPVPPPVLATPRRRADSETSSSSSNSDISVEAAHTGKKPATQAKGGATISRPTPVVRHFSQNEVELRARAQQTAVVVTDEASVKEAQERSRPGISKRHMTHQESSMRNAVAGVASADGNKLNIYHIPEEPATSKSLPPPPNYEAVVNL</sequence>
<keyword evidence="2" id="KW-1133">Transmembrane helix</keyword>
<evidence type="ECO:0000313" key="4">
    <source>
        <dbReference type="Proteomes" id="UP001283361"/>
    </source>
</evidence>
<proteinExistence type="predicted"/>
<comment type="caution">
    <text evidence="3">The sequence shown here is derived from an EMBL/GenBank/DDBJ whole genome shotgun (WGS) entry which is preliminary data.</text>
</comment>
<protein>
    <submittedName>
        <fullName evidence="3">Uncharacterized protein</fullName>
    </submittedName>
</protein>
<name>A0AAE0ZFI7_9GAST</name>
<feature type="region of interest" description="Disordered" evidence="1">
    <location>
        <begin position="1"/>
        <end position="38"/>
    </location>
</feature>
<reference evidence="3" key="1">
    <citation type="journal article" date="2023" name="G3 (Bethesda)">
        <title>A reference genome for the long-term kleptoplast-retaining sea slug Elysia crispata morphotype clarki.</title>
        <authorList>
            <person name="Eastman K.E."/>
            <person name="Pendleton A.L."/>
            <person name="Shaikh M.A."/>
            <person name="Suttiyut T."/>
            <person name="Ogas R."/>
            <person name="Tomko P."/>
            <person name="Gavelis G."/>
            <person name="Widhalm J.R."/>
            <person name="Wisecaver J.H."/>
        </authorList>
    </citation>
    <scope>NUCLEOTIDE SEQUENCE</scope>
    <source>
        <strain evidence="3">ECLA1</strain>
    </source>
</reference>
<evidence type="ECO:0000313" key="3">
    <source>
        <dbReference type="EMBL" id="KAK3768489.1"/>
    </source>
</evidence>
<dbReference type="AlphaFoldDB" id="A0AAE0ZFI7"/>
<feature type="compositionally biased region" description="Basic and acidic residues" evidence="1">
    <location>
        <begin position="424"/>
        <end position="449"/>
    </location>
</feature>
<dbReference type="EMBL" id="JAWDGP010004054">
    <property type="protein sequence ID" value="KAK3768489.1"/>
    <property type="molecule type" value="Genomic_DNA"/>
</dbReference>